<protein>
    <submittedName>
        <fullName evidence="1">DUF2442 domain-containing protein</fullName>
    </submittedName>
</protein>
<sequence>MDNTTFDDLAFREQFTQAQTAAKIANMSEPRAVSAMYDATNYLVVIHLKNGSIFSFPPAIAQGLTEASPEDLARVELTPSGDALHWENLDADLSIPDLLMGVFGSKKWMAKLQRQWLNQQAS</sequence>
<dbReference type="Proteomes" id="UP001065613">
    <property type="component" value="Chromosome"/>
</dbReference>
<name>A0A977L4H6_9CYAN</name>
<dbReference type="KEGG" id="wna:KA717_19415"/>
<proteinExistence type="predicted"/>
<evidence type="ECO:0000313" key="1">
    <source>
        <dbReference type="EMBL" id="UXE64446.1"/>
    </source>
</evidence>
<gene>
    <name evidence="1" type="ORF">KA717_19415</name>
</gene>
<dbReference type="InterPro" id="IPR018841">
    <property type="entry name" value="DUF2442"/>
</dbReference>
<reference evidence="1" key="1">
    <citation type="submission" date="2021-04" db="EMBL/GenBank/DDBJ databases">
        <title>Genome sequence of Woronichinia naegeliana from Washington state freshwater lake bloom.</title>
        <authorList>
            <person name="Dreher T.W."/>
        </authorList>
    </citation>
    <scope>NUCLEOTIDE SEQUENCE</scope>
    <source>
        <strain evidence="1">WA131</strain>
    </source>
</reference>
<accession>A0A977L4H6</accession>
<dbReference type="Gene3D" id="3.30.2020.40">
    <property type="entry name" value="Uncharacterised protein PF10387, DUF2442"/>
    <property type="match status" value="1"/>
</dbReference>
<dbReference type="EMBL" id="CP073041">
    <property type="protein sequence ID" value="UXE64446.1"/>
    <property type="molecule type" value="Genomic_DNA"/>
</dbReference>
<dbReference type="Pfam" id="PF10387">
    <property type="entry name" value="DUF2442"/>
    <property type="match status" value="1"/>
</dbReference>
<organism evidence="1">
    <name type="scientific">Woronichinia naegeliana WA131</name>
    <dbReference type="NCBI Taxonomy" id="2824559"/>
    <lineage>
        <taxon>Bacteria</taxon>
        <taxon>Bacillati</taxon>
        <taxon>Cyanobacteriota</taxon>
        <taxon>Cyanophyceae</taxon>
        <taxon>Synechococcales</taxon>
        <taxon>Coelosphaeriaceae</taxon>
        <taxon>Woronichinia</taxon>
    </lineage>
</organism>
<dbReference type="AlphaFoldDB" id="A0A977L4H6"/>